<evidence type="ECO:0000313" key="2">
    <source>
        <dbReference type="EMBL" id="UGS26035.1"/>
    </source>
</evidence>
<name>A0ABY3RRY6_9MICO</name>
<feature type="coiled-coil region" evidence="1">
    <location>
        <begin position="3"/>
        <end position="37"/>
    </location>
</feature>
<reference evidence="2 3" key="1">
    <citation type="submission" date="2023-01" db="EMBL/GenBank/DDBJ databases">
        <title>Characterization of estradiol degrading bacteria Microbacterium sp. MZT7 and reveal degrading genes through genome analysis.</title>
        <authorList>
            <person name="Hao P."/>
            <person name="Gao Y."/>
        </authorList>
    </citation>
    <scope>NUCLEOTIDE SEQUENCE [LARGE SCALE GENOMIC DNA]</scope>
    <source>
        <strain evidence="2 3">MZT7</strain>
    </source>
</reference>
<keyword evidence="3" id="KW-1185">Reference proteome</keyword>
<gene>
    <name evidence="2" type="ORF">K8F61_15525</name>
</gene>
<proteinExistence type="predicted"/>
<evidence type="ECO:0000256" key="1">
    <source>
        <dbReference type="SAM" id="Coils"/>
    </source>
</evidence>
<sequence length="153" mass="17161">MTLSDLRRLRDEAARENKELNAEMRALESRTAANQQTIDRVDSIIAEVRALYPDGTPSNDHALPVLRGAERDPGDEGFDVQFNGGKVRSVEMVRILIEESASGLTRDQIHEHFFARWGQQSWGNPRNALTTAIGRALQRGLIRERKSGVLVAR</sequence>
<dbReference type="RefSeq" id="WP_231819760.1">
    <property type="nucleotide sequence ID" value="NZ_CP082781.1"/>
</dbReference>
<dbReference type="Proteomes" id="UP001199642">
    <property type="component" value="Chromosome"/>
</dbReference>
<evidence type="ECO:0000313" key="3">
    <source>
        <dbReference type="Proteomes" id="UP001199642"/>
    </source>
</evidence>
<accession>A0ABY3RRY6</accession>
<keyword evidence="1" id="KW-0175">Coiled coil</keyword>
<protein>
    <submittedName>
        <fullName evidence="2">Uncharacterized protein</fullName>
    </submittedName>
</protein>
<organism evidence="2 3">
    <name type="scientific">Microbacterium resistens</name>
    <dbReference type="NCBI Taxonomy" id="156977"/>
    <lineage>
        <taxon>Bacteria</taxon>
        <taxon>Bacillati</taxon>
        <taxon>Actinomycetota</taxon>
        <taxon>Actinomycetes</taxon>
        <taxon>Micrococcales</taxon>
        <taxon>Microbacteriaceae</taxon>
        <taxon>Microbacterium</taxon>
    </lineage>
</organism>
<dbReference type="EMBL" id="CP082781">
    <property type="protein sequence ID" value="UGS26035.1"/>
    <property type="molecule type" value="Genomic_DNA"/>
</dbReference>